<evidence type="ECO:0000256" key="8">
    <source>
        <dbReference type="ARBA" id="ARBA00038387"/>
    </source>
</evidence>
<keyword evidence="3" id="KW-0509">mRNA transport</keyword>
<dbReference type="InParanoid" id="A0A317XJB1"/>
<name>A0A317XJB1_9BASI</name>
<dbReference type="OrthoDB" id="102511at2759"/>
<sequence length="2401" mass="261210">MQRRIAEFGDANNAGQEGARIWDKMENWGHFCRETGAWTWLSGRLEEEQKGTRNSNQIEQKVGWLPPWQALPIGLAVRGHGVAVGNGNLSSTPGSAAKDGDVSAQPSIRKEPSTGYIRRLLTRSLPSRASSSLDRKKASCYCCVALEAGGKSLARLGSHLLNGVHAPVAGLVKHSGAMVGSFASSEAGPSNLGRAAPASVASSTFFVSYRDLFEHLELARHQRDNDQLQSILTSRKAKLAACLQPFPSALDSGLDSSSAAPKTIKLSDGTTHALSEEQQDLCRQIAQRYDLSHEDAFIQLQTFVIAEERELDGLSAAKSAADDSSSPAATASPAKNMTPRRRGAASRPVRLTGTAHASKISAADATADLLDAFNVFYFEERMYLLRTISSLIRITEDAQHEYFALANTVLALFADESFALRCLDHFSTLVDLPLSESIRQQPRYSSLWTKQVLREQFGLLEIVFLLFYGRLSPSPDAVLAFLSTLHHTQVGRRQANLGFLDEEASETVVCIGHVLILTGVEMLGLEEVMDGLDLSVSDEKRIFHDPVKLGQALDLLETTAADPMQSPILLAWALVLHRLEDALVAQHEQVEHNVNDEYSGQLDHQPQLPSHLAQLVDVVRTQDGGPAVWRRLAQAAFAPELQLFEVLASTLASPLLTSSNGASTPAVAGPSALAYRAVFKGLLLTITELVKPEFLPNFDALVHLWEAAFGSGIALELSPSAIDGVAALCDQFWQIDSRYESRCTTLDTARRRWPVSFRPLVRLMRALSGHARVDALASWPSLLDEKPRSEVEERACAAVFEFLANLPTYAQVLPMGANAPGAPFETMEGGDYTSVTYRVNRSIRIPGTQVRLAPGTTGSTISELGKAPVIVLWSPARPISAWKLMRDVLCCFPPPLPSQQISAESDAKVFDDDPITMDFERLAPAETGVAWEDLASEMLDLFASIVSASPDLAWTLLGHLEGRDLAADDLSVDYEPEVLEHIQQEKQELARAKNLSVISLSLLSHALVASPISTRLVQSAYKLLTVLLPYESEAVWQELRSSNVLIGSPGALPYVASSAARASSSSVLLAHEVSRASFDGLIALLDFHIGLFYDLRRSYSTWSVEALEVKAAVLTRSLGWVFECIWPEYQSWRYTRLADRIEIGQKCTQLLEIVLSERSWRTAQIPRSDMSGERGPAAGLVEAVERSLVSQPSMLGLAPIITCIGNGEQLLEQLNRAGRIADVVLAEQWISDSLRLAYLIVMRKRELTSVALRKLASLPAETAKKAVAARIDLGLFERLFFDHTIVASRATYGVARKSGRIELANAIFALVLLPTSTRINSEASRLLTAILRSVADLSTVGRQIPGLVGHLGTLAELEATLAGLVDLVGNPRLDPALRTDVWTMLAALVDTQPALGTLLLTGRHLAKSTESRLNSSANKDEGHSKSTTVGNGKQPEYLAPSWALGQALASTALDVAAAGIQNWRAVFEEDARLLEAILRFLDVSWAHAAEHVAAFDTIRARSAFFQALADLISESASAPSTDAQGFVNEQRNSRTLAHDQVASYAYRRMCQARALRLLERDIQLGSLLKDAGSKSSASKASLEAFLGILKSSDRLLQAIESSFTMSCDPSLRNMLEIKLAELYPTIDLDSLRQPARKDDFDTERRYGDNYYHSMDSFRLKVEGLLGTMTQDEIQEAGTVDEALLSVATINLEWSCIDVQNSLLQAWDQCVESVMGRVVTEAIATKQTFALEKSAITAWTRLAIVAADEGREGDFMRAAHATRMSLLSTLMELAWGHGESEGASTQDQIVQAASACGRLLAHSVFSVEDSLKGALPPPFHRDVFEMVLIGMVRIRSLLRADKALLRANDKTIEHHRALHSSVDLFCRHTLQALRIAMENAMRCLQSGQTSTTDETANTLEDELNMLVSIFEMTTRRDMGADVGVWLPHMQELQLLQITLDLLARAPVVRLDKPNSDSFFVQLGSFAAASSNAEHSRSPSMTHRILFMEPLLSMLLAIASQPVSGEELALQGAVNALTSNMLSEYLEEGKIGALLLSGDASPSHGCWTTMLRIVVELIDNLGGGGDVGNWSGASGRFVETDVQGFVRVFLKQIDRSLSLATIHQRLSSITGGFGPSSMRGADERMEPMAVDGSNGSSAVDSLLSLGQLDELEMVARLFYSLSRAENEAGSSSVGGSTGAASSMTSHLARRSTWALQPLVHLLQHPRELSGLLGWDGATGQDDSAEAQRMATDKIGEIVSVLISALWIHTRCATVLCGEATMWPSTQSGCAVIRPTTRTSAARSATLGTLLDLASYLSDRLRSSNGATKSNSGTDMERQRERDAGVLEQCLGLTAAQTAMWANGRSREGEESTQMEQMARQEIESGISRDLLASLRTAQEVVDTDSINLLSIIKKFVEAKLVPL</sequence>
<organism evidence="13 14">
    <name type="scientific">Testicularia cyperi</name>
    <dbReference type="NCBI Taxonomy" id="1882483"/>
    <lineage>
        <taxon>Eukaryota</taxon>
        <taxon>Fungi</taxon>
        <taxon>Dikarya</taxon>
        <taxon>Basidiomycota</taxon>
        <taxon>Ustilaginomycotina</taxon>
        <taxon>Ustilaginomycetes</taxon>
        <taxon>Ustilaginales</taxon>
        <taxon>Anthracoideaceae</taxon>
        <taxon>Testicularia</taxon>
    </lineage>
</organism>
<dbReference type="InterPro" id="IPR048883">
    <property type="entry name" value="Nup188_N-subdom_III"/>
</dbReference>
<evidence type="ECO:0000313" key="14">
    <source>
        <dbReference type="Proteomes" id="UP000246740"/>
    </source>
</evidence>
<dbReference type="GO" id="GO:0017056">
    <property type="term" value="F:structural constituent of nuclear pore"/>
    <property type="evidence" value="ECO:0007669"/>
    <property type="project" value="InterPro"/>
</dbReference>
<proteinExistence type="inferred from homology"/>
<evidence type="ECO:0000259" key="12">
    <source>
        <dbReference type="Pfam" id="PF21093"/>
    </source>
</evidence>
<dbReference type="PANTHER" id="PTHR31431">
    <property type="entry name" value="NUCLEOPORIN NUP188 HOMOLOG"/>
    <property type="match status" value="1"/>
</dbReference>
<feature type="compositionally biased region" description="Low complexity" evidence="10">
    <location>
        <begin position="316"/>
        <end position="335"/>
    </location>
</feature>
<evidence type="ECO:0000256" key="10">
    <source>
        <dbReference type="SAM" id="MobiDB-lite"/>
    </source>
</evidence>
<evidence type="ECO:0000256" key="4">
    <source>
        <dbReference type="ARBA" id="ARBA00022927"/>
    </source>
</evidence>
<dbReference type="Gene3D" id="1.25.10.70">
    <property type="match status" value="1"/>
</dbReference>
<feature type="region of interest" description="Disordered" evidence="10">
    <location>
        <begin position="316"/>
        <end position="349"/>
    </location>
</feature>
<comment type="subcellular location">
    <subcellularLocation>
        <location evidence="1">Nucleus</location>
        <location evidence="1">Nuclear pore complex</location>
    </subcellularLocation>
</comment>
<keyword evidence="4" id="KW-0653">Protein transport</keyword>
<feature type="region of interest" description="Disordered" evidence="10">
    <location>
        <begin position="1410"/>
        <end position="1433"/>
    </location>
</feature>
<evidence type="ECO:0000313" key="13">
    <source>
        <dbReference type="EMBL" id="PWY97957.1"/>
    </source>
</evidence>
<comment type="similarity">
    <text evidence="8">Belongs to the Nup188 family.</text>
</comment>
<dbReference type="InterPro" id="IPR018864">
    <property type="entry name" value="Nucleoporin_Nup188_N"/>
</dbReference>
<evidence type="ECO:0000256" key="7">
    <source>
        <dbReference type="ARBA" id="ARBA00023242"/>
    </source>
</evidence>
<keyword evidence="7" id="KW-0539">Nucleus</keyword>
<keyword evidence="6" id="KW-0906">Nuclear pore complex</keyword>
<keyword evidence="2" id="KW-0813">Transport</keyword>
<feature type="domain" description="Nucleoporin Nup188 N-terminal subdomain III" evidence="12">
    <location>
        <begin position="996"/>
        <end position="1248"/>
    </location>
</feature>
<dbReference type="GO" id="GO:0006405">
    <property type="term" value="P:RNA export from nucleus"/>
    <property type="evidence" value="ECO:0007669"/>
    <property type="project" value="TreeGrafter"/>
</dbReference>
<dbReference type="GO" id="GO:0051028">
    <property type="term" value="P:mRNA transport"/>
    <property type="evidence" value="ECO:0007669"/>
    <property type="project" value="UniProtKB-KW"/>
</dbReference>
<gene>
    <name evidence="13" type="ORF">BCV70DRAFT_208250</name>
</gene>
<dbReference type="InterPro" id="IPR044840">
    <property type="entry name" value="Nup188"/>
</dbReference>
<keyword evidence="14" id="KW-1185">Reference proteome</keyword>
<reference evidence="13 14" key="1">
    <citation type="journal article" date="2018" name="Mol. Biol. Evol.">
        <title>Broad Genomic Sampling Reveals a Smut Pathogenic Ancestry of the Fungal Clade Ustilaginomycotina.</title>
        <authorList>
            <person name="Kijpornyongpan T."/>
            <person name="Mondo S.J."/>
            <person name="Barry K."/>
            <person name="Sandor L."/>
            <person name="Lee J."/>
            <person name="Lipzen A."/>
            <person name="Pangilinan J."/>
            <person name="LaButti K."/>
            <person name="Hainaut M."/>
            <person name="Henrissat B."/>
            <person name="Grigoriev I.V."/>
            <person name="Spatafora J.W."/>
            <person name="Aime M.C."/>
        </authorList>
    </citation>
    <scope>NUCLEOTIDE SEQUENCE [LARGE SCALE GENOMIC DNA]</scope>
    <source>
        <strain evidence="13 14">MCA 3645</strain>
    </source>
</reference>
<evidence type="ECO:0000256" key="6">
    <source>
        <dbReference type="ARBA" id="ARBA00023132"/>
    </source>
</evidence>
<evidence type="ECO:0000256" key="1">
    <source>
        <dbReference type="ARBA" id="ARBA00004567"/>
    </source>
</evidence>
<dbReference type="Pfam" id="PF21093">
    <property type="entry name" value="Nup188_N-subdom_III"/>
    <property type="match status" value="1"/>
</dbReference>
<dbReference type="GO" id="GO:0006606">
    <property type="term" value="P:protein import into nucleus"/>
    <property type="evidence" value="ECO:0007669"/>
    <property type="project" value="TreeGrafter"/>
</dbReference>
<feature type="region of interest" description="Disordered" evidence="10">
    <location>
        <begin position="88"/>
        <end position="108"/>
    </location>
</feature>
<evidence type="ECO:0000256" key="9">
    <source>
        <dbReference type="ARBA" id="ARBA00040174"/>
    </source>
</evidence>
<protein>
    <recommendedName>
        <fullName evidence="9">Nucleoporin NUP188</fullName>
    </recommendedName>
</protein>
<evidence type="ECO:0000259" key="11">
    <source>
        <dbReference type="Pfam" id="PF10487"/>
    </source>
</evidence>
<accession>A0A317XJB1</accession>
<evidence type="ECO:0000256" key="5">
    <source>
        <dbReference type="ARBA" id="ARBA00023010"/>
    </source>
</evidence>
<dbReference type="GO" id="GO:0044611">
    <property type="term" value="C:nuclear pore inner ring"/>
    <property type="evidence" value="ECO:0007669"/>
    <property type="project" value="TreeGrafter"/>
</dbReference>
<dbReference type="Pfam" id="PF10487">
    <property type="entry name" value="Nup188_N"/>
    <property type="match status" value="1"/>
</dbReference>
<evidence type="ECO:0000256" key="3">
    <source>
        <dbReference type="ARBA" id="ARBA00022816"/>
    </source>
</evidence>
<dbReference type="PANTHER" id="PTHR31431:SF1">
    <property type="entry name" value="NUCLEOPORIN NUP188"/>
    <property type="match status" value="1"/>
</dbReference>
<feature type="domain" description="Nucleoporin Nup188 N-terminal" evidence="11">
    <location>
        <begin position="375"/>
        <end position="580"/>
    </location>
</feature>
<evidence type="ECO:0000256" key="2">
    <source>
        <dbReference type="ARBA" id="ARBA00022448"/>
    </source>
</evidence>
<dbReference type="STRING" id="1882483.A0A317XJB1"/>
<keyword evidence="5" id="KW-0811">Translocation</keyword>
<dbReference type="Proteomes" id="UP000246740">
    <property type="component" value="Unassembled WGS sequence"/>
</dbReference>
<dbReference type="EMBL" id="KZ819201">
    <property type="protein sequence ID" value="PWY97957.1"/>
    <property type="molecule type" value="Genomic_DNA"/>
</dbReference>